<accession>A0A1F4ZVX9</accession>
<protein>
    <submittedName>
        <fullName evidence="3">Uncharacterized protein</fullName>
    </submittedName>
</protein>
<dbReference type="EMBL" id="MEXR01000016">
    <property type="protein sequence ID" value="OGD10016.1"/>
    <property type="molecule type" value="Genomic_DNA"/>
</dbReference>
<keyword evidence="2" id="KW-0812">Transmembrane</keyword>
<keyword evidence="1" id="KW-0175">Coiled coil</keyword>
<sequence>MFNLVLVTVGLALFGRSVWRLVGLLKLMGDRTLRKWWVVLLGLILIFCIGYLLFAYFLVTGSSYLTGKIMPTLVSLIFFFGAIFVVVTIGLIFSTVSAVGKQSVQLKEANKQLDEAKRVFESEVKVRTEEIEKSKKALEKEIGLRTAELELKVKELESTNKLMVDRELKMVEMKRELDALRKQVEFS</sequence>
<keyword evidence="2" id="KW-1133">Transmembrane helix</keyword>
<feature type="transmembrane region" description="Helical" evidence="2">
    <location>
        <begin position="71"/>
        <end position="93"/>
    </location>
</feature>
<organism evidence="3 4">
    <name type="scientific">Candidatus Amesbacteria bacterium RIFOXYB1_FULL_44_23</name>
    <dbReference type="NCBI Taxonomy" id="1797263"/>
    <lineage>
        <taxon>Bacteria</taxon>
        <taxon>Candidatus Amesiibacteriota</taxon>
    </lineage>
</organism>
<evidence type="ECO:0000313" key="4">
    <source>
        <dbReference type="Proteomes" id="UP000176424"/>
    </source>
</evidence>
<dbReference type="AlphaFoldDB" id="A0A1F4ZVX9"/>
<evidence type="ECO:0000256" key="1">
    <source>
        <dbReference type="SAM" id="Coils"/>
    </source>
</evidence>
<feature type="transmembrane region" description="Helical" evidence="2">
    <location>
        <begin position="36"/>
        <end position="59"/>
    </location>
</feature>
<name>A0A1F4ZVX9_9BACT</name>
<feature type="coiled-coil region" evidence="1">
    <location>
        <begin position="99"/>
        <end position="126"/>
    </location>
</feature>
<proteinExistence type="predicted"/>
<reference evidence="3 4" key="1">
    <citation type="journal article" date="2016" name="Nat. Commun.">
        <title>Thousands of microbial genomes shed light on interconnected biogeochemical processes in an aquifer system.</title>
        <authorList>
            <person name="Anantharaman K."/>
            <person name="Brown C.T."/>
            <person name="Hug L.A."/>
            <person name="Sharon I."/>
            <person name="Castelle C.J."/>
            <person name="Probst A.J."/>
            <person name="Thomas B.C."/>
            <person name="Singh A."/>
            <person name="Wilkins M.J."/>
            <person name="Karaoz U."/>
            <person name="Brodie E.L."/>
            <person name="Williams K.H."/>
            <person name="Hubbard S.S."/>
            <person name="Banfield J.F."/>
        </authorList>
    </citation>
    <scope>NUCLEOTIDE SEQUENCE [LARGE SCALE GENOMIC DNA]</scope>
</reference>
<comment type="caution">
    <text evidence="3">The sequence shown here is derived from an EMBL/GenBank/DDBJ whole genome shotgun (WGS) entry which is preliminary data.</text>
</comment>
<dbReference type="Proteomes" id="UP000176424">
    <property type="component" value="Unassembled WGS sequence"/>
</dbReference>
<evidence type="ECO:0000256" key="2">
    <source>
        <dbReference type="SAM" id="Phobius"/>
    </source>
</evidence>
<keyword evidence="2" id="KW-0472">Membrane</keyword>
<evidence type="ECO:0000313" key="3">
    <source>
        <dbReference type="EMBL" id="OGD10016.1"/>
    </source>
</evidence>
<gene>
    <name evidence="3" type="ORF">A2397_01070</name>
</gene>